<accession>A0AA86Q912</accession>
<name>A0AA86Q912_9EUKA</name>
<comment type="caution">
    <text evidence="1">The sequence shown here is derived from an EMBL/GenBank/DDBJ whole genome shotgun (WGS) entry which is preliminary data.</text>
</comment>
<dbReference type="EMBL" id="CAXDID020000094">
    <property type="protein sequence ID" value="CAL6023734.1"/>
    <property type="molecule type" value="Genomic_DNA"/>
</dbReference>
<dbReference type="AlphaFoldDB" id="A0AA86Q912"/>
<sequence>MPENGELQCIQTCSNLFYSLFDNQRRCLDSCPFNISSEITFIVPNHLLCTAQCGSQQMFLRVSGIIGTCLTMCPPSQNYYDQNRECLSECNPKIYRLNNAQKQCMSSCSSPYSSIVIDNDYQQCNLVCFGTTPYTKLDNICVSLCPTGTFLHDKICKLSCPSTMKYALYQSDHQICSAVCPSQIFSSQIGVQNLFCEDSCSSPNLYRIQVISGYTQCLTQCSSGEYQHSTRECSSENCFQDSTNKFVSNFTCLLTCPNFVDLNDYSCKTECTGNFSGYVQQIVMNQNVRVCYSTCPTNYIDFRTTQLYKSVGVCVTYCPTNEILYLEPYSTTQYYCTQKCSNANRFVQLDSFYCGNSCESTLFQQNGTGHNFCITSCDMPLGKQSIYGITQCLICPMFISEVDQTCLATCDFYNVSLGAQICRMTGTTRNLISCPIYTNNVAPFLCIQACFTMRDGPWCVQDCSVTGKQFVPESGFDCVSSCPYFYEYRLIFGIQQPQCNLSCDYMLSTANVKQCQRYCYSNTSLAIQGLTYCSNCSESQTLFVFNYQFSCSQNNCTENKINSNICTDLSCDSVQVNSDTQNFTGYVCYDNFSFNYSTPTCSVTVTNISVSDVELKDLTKN</sequence>
<protein>
    <submittedName>
        <fullName evidence="1">Uncharacterized protein</fullName>
    </submittedName>
</protein>
<evidence type="ECO:0000313" key="3">
    <source>
        <dbReference type="Proteomes" id="UP001642409"/>
    </source>
</evidence>
<gene>
    <name evidence="2" type="ORF">HINF_LOCUS29276</name>
    <name evidence="1" type="ORF">HINF_LOCUS42171</name>
</gene>
<reference evidence="2 3" key="2">
    <citation type="submission" date="2024-07" db="EMBL/GenBank/DDBJ databases">
        <authorList>
            <person name="Akdeniz Z."/>
        </authorList>
    </citation>
    <scope>NUCLEOTIDE SEQUENCE [LARGE SCALE GENOMIC DNA]</scope>
</reference>
<evidence type="ECO:0000313" key="2">
    <source>
        <dbReference type="EMBL" id="CAL6023734.1"/>
    </source>
</evidence>
<reference evidence="1" key="1">
    <citation type="submission" date="2023-06" db="EMBL/GenBank/DDBJ databases">
        <authorList>
            <person name="Kurt Z."/>
        </authorList>
    </citation>
    <scope>NUCLEOTIDE SEQUENCE</scope>
</reference>
<organism evidence="1">
    <name type="scientific">Hexamita inflata</name>
    <dbReference type="NCBI Taxonomy" id="28002"/>
    <lineage>
        <taxon>Eukaryota</taxon>
        <taxon>Metamonada</taxon>
        <taxon>Diplomonadida</taxon>
        <taxon>Hexamitidae</taxon>
        <taxon>Hexamitinae</taxon>
        <taxon>Hexamita</taxon>
    </lineage>
</organism>
<keyword evidence="3" id="KW-1185">Reference proteome</keyword>
<dbReference type="Proteomes" id="UP001642409">
    <property type="component" value="Unassembled WGS sequence"/>
</dbReference>
<dbReference type="EMBL" id="CATOUU010000849">
    <property type="protein sequence ID" value="CAI9954526.1"/>
    <property type="molecule type" value="Genomic_DNA"/>
</dbReference>
<evidence type="ECO:0000313" key="1">
    <source>
        <dbReference type="EMBL" id="CAI9954526.1"/>
    </source>
</evidence>
<proteinExistence type="predicted"/>